<dbReference type="Gene3D" id="3.10.100.10">
    <property type="entry name" value="Mannose-Binding Protein A, subunit A"/>
    <property type="match status" value="6"/>
</dbReference>
<keyword evidence="2" id="KW-1133">Transmembrane helix</keyword>
<dbReference type="PRINTS" id="PR01504">
    <property type="entry name" value="PNCREATITSAP"/>
</dbReference>
<proteinExistence type="predicted"/>
<evidence type="ECO:0000259" key="3">
    <source>
        <dbReference type="PROSITE" id="PS50041"/>
    </source>
</evidence>
<keyword evidence="1" id="KW-1015">Disulfide bond</keyword>
<dbReference type="Proteomes" id="UP000694941">
    <property type="component" value="Unplaced"/>
</dbReference>
<dbReference type="GeneID" id="106463489"/>
<accession>A0ABM1SSU3</accession>
<evidence type="ECO:0000313" key="5">
    <source>
        <dbReference type="RefSeq" id="XP_022246699.1"/>
    </source>
</evidence>
<dbReference type="InterPro" id="IPR001304">
    <property type="entry name" value="C-type_lectin-like"/>
</dbReference>
<keyword evidence="2" id="KW-0472">Membrane</keyword>
<name>A0ABM1SSU3_LIMPO</name>
<dbReference type="Pfam" id="PF00059">
    <property type="entry name" value="Lectin_C"/>
    <property type="match status" value="6"/>
</dbReference>
<evidence type="ECO:0000313" key="4">
    <source>
        <dbReference type="Proteomes" id="UP000694941"/>
    </source>
</evidence>
<keyword evidence="4" id="KW-1185">Reference proteome</keyword>
<feature type="transmembrane region" description="Helical" evidence="2">
    <location>
        <begin position="935"/>
        <end position="954"/>
    </location>
</feature>
<dbReference type="CDD" id="cd00037">
    <property type="entry name" value="CLECT"/>
    <property type="match status" value="3"/>
</dbReference>
<dbReference type="RefSeq" id="XP_022246699.1">
    <property type="nucleotide sequence ID" value="XM_022390991.1"/>
</dbReference>
<feature type="domain" description="C-type lectin" evidence="3">
    <location>
        <begin position="463"/>
        <end position="563"/>
    </location>
</feature>
<dbReference type="PANTHER" id="PTHR22801:SF63">
    <property type="entry name" value="C-TYPE LECTIN DOMAIN-CONTAINING PROTEIN"/>
    <property type="match status" value="1"/>
</dbReference>
<dbReference type="PROSITE" id="PS50041">
    <property type="entry name" value="C_TYPE_LECTIN_2"/>
    <property type="match status" value="6"/>
</dbReference>
<feature type="domain" description="C-type lectin" evidence="3">
    <location>
        <begin position="792"/>
        <end position="914"/>
    </location>
</feature>
<feature type="domain" description="C-type lectin" evidence="3">
    <location>
        <begin position="330"/>
        <end position="446"/>
    </location>
</feature>
<dbReference type="PANTHER" id="PTHR22801">
    <property type="entry name" value="LITHOSTATHINE"/>
    <property type="match status" value="1"/>
</dbReference>
<evidence type="ECO:0000256" key="2">
    <source>
        <dbReference type="SAM" id="Phobius"/>
    </source>
</evidence>
<reference evidence="5" key="1">
    <citation type="submission" date="2025-08" db="UniProtKB">
        <authorList>
            <consortium name="RefSeq"/>
        </authorList>
    </citation>
    <scope>IDENTIFICATION</scope>
    <source>
        <tissue evidence="5">Muscle</tissue>
    </source>
</reference>
<dbReference type="InterPro" id="IPR050801">
    <property type="entry name" value="Ca-Dep_Lectins_ImmuneDev"/>
</dbReference>
<gene>
    <name evidence="5" type="primary">LOC106463489</name>
</gene>
<feature type="domain" description="C-type lectin" evidence="3">
    <location>
        <begin position="75"/>
        <end position="191"/>
    </location>
</feature>
<feature type="domain" description="C-type lectin" evidence="3">
    <location>
        <begin position="207"/>
        <end position="327"/>
    </location>
</feature>
<organism evidence="4 5">
    <name type="scientific">Limulus polyphemus</name>
    <name type="common">Atlantic horseshoe crab</name>
    <dbReference type="NCBI Taxonomy" id="6850"/>
    <lineage>
        <taxon>Eukaryota</taxon>
        <taxon>Metazoa</taxon>
        <taxon>Ecdysozoa</taxon>
        <taxon>Arthropoda</taxon>
        <taxon>Chelicerata</taxon>
        <taxon>Merostomata</taxon>
        <taxon>Xiphosura</taxon>
        <taxon>Limulidae</taxon>
        <taxon>Limulus</taxon>
    </lineage>
</organism>
<dbReference type="SMART" id="SM00034">
    <property type="entry name" value="CLECT"/>
    <property type="match status" value="6"/>
</dbReference>
<sequence length="955" mass="109746">MDNNQVVPSSFNGNWGIGQPLYISTLLCVKLDVLYSYKATVADCSLSLGYVCEVDATYEYVDWPVINYEDEAINYRAIGNNYNFEIARDYCMSHNYQLVRINDIKTHQILKELLSNSNITFNGLWVGLTDEEKERVFTFTDGKPVPYLPELWLDGQPDNGAKHIDNCARMKSGDFLLADWHCSKTESAICEASQEEIFECNSEYTLFKSSCYKIFDNKKEFDEAESVCESEGGMLVRVPDREVWEFLKQLISRDDRSYWIGMTDQAQEGKWLYVNGTEVPQSFFDADLWGEDQPNNQNNRDCCYMDDDVAFEIMIQDCEEDLRFICETEVNTDESNFQNSEKFCQTEYNGHLARVPDTETLDRLKKLINEKKQTDKDFWIGLTDEETEGQWKFTDGIQAEFVPELWSRVEPNDGGSTNEDCVIIDDQNQMKLRDTECSSTHSFICQELRVFSEEGCPFGYRLFNSRCYKVFDDDTKIFHESKMFCKEEGGMLAKVESYDIWKFLYYQIKDSSKSYWVGITDSQEEGIWRYVDGILMSDSLKKASVWWPYQPDYIYPDGDCAAMDSALSFKLCDRIEKKENDFKNIDDEAVPNLPEIWLDGEPNNGGTHVENCAILSGDPYLLADSICSRNCFGVCQGPQDSSNSCPNAGKQYQNMCYYLNTNKTSFWESNSFCQTNYNGSLVNIANGGILANLHSLIEDRGLKGEDFWVGFTDEQKEGDWKYVDGNKIDFVPELWHLQEPDDGGINDQDCVIINDQNQMKLKDTECSLKYNFICQEFRVLNAEGCPEKYKLFDTTCYRAFPYLQKNFTEAILFCEEEGGKLVKIASYDIWEYLRTEVLGTGQTFWVGMSDRAEESVWRFLDGELVPTSFETSGMWQDGNPDNYGGVEHCADISHISNYKLQDDRCNYKFGVICEIDVIEVCGILVLRAISTFTTLLLGIVAAFTFMCSTIRFVAG</sequence>
<keyword evidence="2" id="KW-0812">Transmembrane</keyword>
<protein>
    <submittedName>
        <fullName evidence="5">C-type mannose receptor 2-like</fullName>
    </submittedName>
</protein>
<evidence type="ECO:0000256" key="1">
    <source>
        <dbReference type="ARBA" id="ARBA00023157"/>
    </source>
</evidence>
<dbReference type="InterPro" id="IPR018378">
    <property type="entry name" value="C-type_lectin_CS"/>
</dbReference>
<feature type="domain" description="C-type lectin" evidence="3">
    <location>
        <begin position="652"/>
        <end position="775"/>
    </location>
</feature>
<dbReference type="PROSITE" id="PS00615">
    <property type="entry name" value="C_TYPE_LECTIN_1"/>
    <property type="match status" value="3"/>
</dbReference>
<dbReference type="InterPro" id="IPR016187">
    <property type="entry name" value="CTDL_fold"/>
</dbReference>
<dbReference type="SUPFAM" id="SSF56436">
    <property type="entry name" value="C-type lectin-like"/>
    <property type="match status" value="8"/>
</dbReference>
<dbReference type="InterPro" id="IPR016186">
    <property type="entry name" value="C-type_lectin-like/link_sf"/>
</dbReference>